<protein>
    <submittedName>
        <fullName evidence="2">Uncharacterized protein</fullName>
    </submittedName>
</protein>
<dbReference type="InParanoid" id="E9HF95"/>
<organism evidence="2 3">
    <name type="scientific">Daphnia pulex</name>
    <name type="common">Water flea</name>
    <dbReference type="NCBI Taxonomy" id="6669"/>
    <lineage>
        <taxon>Eukaryota</taxon>
        <taxon>Metazoa</taxon>
        <taxon>Ecdysozoa</taxon>
        <taxon>Arthropoda</taxon>
        <taxon>Crustacea</taxon>
        <taxon>Branchiopoda</taxon>
        <taxon>Diplostraca</taxon>
        <taxon>Cladocera</taxon>
        <taxon>Anomopoda</taxon>
        <taxon>Daphniidae</taxon>
        <taxon>Daphnia</taxon>
    </lineage>
</organism>
<dbReference type="PhylomeDB" id="E9HF95"/>
<feature type="region of interest" description="Disordered" evidence="1">
    <location>
        <begin position="1"/>
        <end position="90"/>
    </location>
</feature>
<sequence length="120" mass="13861">MADDKYGNFFRPNVHRGTAREFSAGDRNGRRNEKRNYDADDDQWRKGKFTHTRRSSDTPFSDSDADSFYVKYQPAGEPANGNKPKRYHNSSPIRCFLPKIENDVKEVRSFSDTHKGRGAI</sequence>
<feature type="compositionally biased region" description="Basic and acidic residues" evidence="1">
    <location>
        <begin position="23"/>
        <end position="45"/>
    </location>
</feature>
<dbReference type="HOGENOM" id="CLU_2051933_0_0_1"/>
<evidence type="ECO:0000256" key="1">
    <source>
        <dbReference type="SAM" id="MobiDB-lite"/>
    </source>
</evidence>
<keyword evidence="3" id="KW-1185">Reference proteome</keyword>
<proteinExistence type="predicted"/>
<dbReference type="AlphaFoldDB" id="E9HF95"/>
<dbReference type="KEGG" id="dpx:DAPPUDRAFT_258371"/>
<evidence type="ECO:0000313" key="3">
    <source>
        <dbReference type="Proteomes" id="UP000000305"/>
    </source>
</evidence>
<evidence type="ECO:0000313" key="2">
    <source>
        <dbReference type="EMBL" id="EFX69597.1"/>
    </source>
</evidence>
<gene>
    <name evidence="2" type="ORF">DAPPUDRAFT_258371</name>
</gene>
<accession>E9HF95</accession>
<dbReference type="EMBL" id="GL732634">
    <property type="protein sequence ID" value="EFX69597.1"/>
    <property type="molecule type" value="Genomic_DNA"/>
</dbReference>
<reference evidence="2 3" key="1">
    <citation type="journal article" date="2011" name="Science">
        <title>The ecoresponsive genome of Daphnia pulex.</title>
        <authorList>
            <person name="Colbourne J.K."/>
            <person name="Pfrender M.E."/>
            <person name="Gilbert D."/>
            <person name="Thomas W.K."/>
            <person name="Tucker A."/>
            <person name="Oakley T.H."/>
            <person name="Tokishita S."/>
            <person name="Aerts A."/>
            <person name="Arnold G.J."/>
            <person name="Basu M.K."/>
            <person name="Bauer D.J."/>
            <person name="Caceres C.E."/>
            <person name="Carmel L."/>
            <person name="Casola C."/>
            <person name="Choi J.H."/>
            <person name="Detter J.C."/>
            <person name="Dong Q."/>
            <person name="Dusheyko S."/>
            <person name="Eads B.D."/>
            <person name="Frohlich T."/>
            <person name="Geiler-Samerotte K.A."/>
            <person name="Gerlach D."/>
            <person name="Hatcher P."/>
            <person name="Jogdeo S."/>
            <person name="Krijgsveld J."/>
            <person name="Kriventseva E.V."/>
            <person name="Kultz D."/>
            <person name="Laforsch C."/>
            <person name="Lindquist E."/>
            <person name="Lopez J."/>
            <person name="Manak J.R."/>
            <person name="Muller J."/>
            <person name="Pangilinan J."/>
            <person name="Patwardhan R.P."/>
            <person name="Pitluck S."/>
            <person name="Pritham E.J."/>
            <person name="Rechtsteiner A."/>
            <person name="Rho M."/>
            <person name="Rogozin I.B."/>
            <person name="Sakarya O."/>
            <person name="Salamov A."/>
            <person name="Schaack S."/>
            <person name="Shapiro H."/>
            <person name="Shiga Y."/>
            <person name="Skalitzky C."/>
            <person name="Smith Z."/>
            <person name="Souvorov A."/>
            <person name="Sung W."/>
            <person name="Tang Z."/>
            <person name="Tsuchiya D."/>
            <person name="Tu H."/>
            <person name="Vos H."/>
            <person name="Wang M."/>
            <person name="Wolf Y.I."/>
            <person name="Yamagata H."/>
            <person name="Yamada T."/>
            <person name="Ye Y."/>
            <person name="Shaw J.R."/>
            <person name="Andrews J."/>
            <person name="Crease T.J."/>
            <person name="Tang H."/>
            <person name="Lucas S.M."/>
            <person name="Robertson H.M."/>
            <person name="Bork P."/>
            <person name="Koonin E.V."/>
            <person name="Zdobnov E.M."/>
            <person name="Grigoriev I.V."/>
            <person name="Lynch M."/>
            <person name="Boore J.L."/>
        </authorList>
    </citation>
    <scope>NUCLEOTIDE SEQUENCE [LARGE SCALE GENOMIC DNA]</scope>
</reference>
<name>E9HF95_DAPPU</name>
<dbReference type="Proteomes" id="UP000000305">
    <property type="component" value="Unassembled WGS sequence"/>
</dbReference>